<feature type="domain" description="Heparan-alpha-glucosaminide N-acetyltransferase catalytic" evidence="2">
    <location>
        <begin position="270"/>
        <end position="390"/>
    </location>
</feature>
<dbReference type="Pfam" id="PF07786">
    <property type="entry name" value="HGSNAT_cat"/>
    <property type="match status" value="1"/>
</dbReference>
<proteinExistence type="predicted"/>
<organism evidence="3 4">
    <name type="scientific">Pomacea canaliculata</name>
    <name type="common">Golden apple snail</name>
    <dbReference type="NCBI Taxonomy" id="400727"/>
    <lineage>
        <taxon>Eukaryota</taxon>
        <taxon>Metazoa</taxon>
        <taxon>Spiralia</taxon>
        <taxon>Lophotrochozoa</taxon>
        <taxon>Mollusca</taxon>
        <taxon>Gastropoda</taxon>
        <taxon>Caenogastropoda</taxon>
        <taxon>Architaenioglossa</taxon>
        <taxon>Ampullarioidea</taxon>
        <taxon>Ampullariidae</taxon>
        <taxon>Pomacea</taxon>
    </lineage>
</organism>
<feature type="transmembrane region" description="Helical" evidence="1">
    <location>
        <begin position="313"/>
        <end position="333"/>
    </location>
</feature>
<keyword evidence="1" id="KW-0472">Membrane</keyword>
<name>A0A2T7P885_POMCA</name>
<dbReference type="PANTHER" id="PTHR31061:SF24">
    <property type="entry name" value="LD22376P"/>
    <property type="match status" value="1"/>
</dbReference>
<feature type="transmembrane region" description="Helical" evidence="1">
    <location>
        <begin position="184"/>
        <end position="205"/>
    </location>
</feature>
<evidence type="ECO:0000259" key="2">
    <source>
        <dbReference type="Pfam" id="PF07786"/>
    </source>
</evidence>
<dbReference type="PANTHER" id="PTHR31061">
    <property type="entry name" value="LD22376P"/>
    <property type="match status" value="1"/>
</dbReference>
<dbReference type="InterPro" id="IPR012429">
    <property type="entry name" value="HGSNAT_cat"/>
</dbReference>
<dbReference type="STRING" id="400727.A0A2T7P885"/>
<protein>
    <recommendedName>
        <fullName evidence="2">Heparan-alpha-glucosaminide N-acetyltransferase catalytic domain-containing protein</fullName>
    </recommendedName>
</protein>
<keyword evidence="1" id="KW-1133">Transmembrane helix</keyword>
<feature type="transmembrane region" description="Helical" evidence="1">
    <location>
        <begin position="499"/>
        <end position="520"/>
    </location>
</feature>
<evidence type="ECO:0000313" key="4">
    <source>
        <dbReference type="Proteomes" id="UP000245119"/>
    </source>
</evidence>
<keyword evidence="4" id="KW-1185">Reference proteome</keyword>
<feature type="transmembrane region" description="Helical" evidence="1">
    <location>
        <begin position="376"/>
        <end position="394"/>
    </location>
</feature>
<accession>A0A2T7P885</accession>
<dbReference type="Proteomes" id="UP000245119">
    <property type="component" value="Linkage Group LG5"/>
</dbReference>
<gene>
    <name evidence="3" type="ORF">C0Q70_08883</name>
</gene>
<feature type="transmembrane region" description="Helical" evidence="1">
    <location>
        <begin position="415"/>
        <end position="436"/>
    </location>
</feature>
<feature type="transmembrane region" description="Helical" evidence="1">
    <location>
        <begin position="532"/>
        <end position="551"/>
    </location>
</feature>
<feature type="transmembrane region" description="Helical" evidence="1">
    <location>
        <begin position="627"/>
        <end position="650"/>
    </location>
</feature>
<dbReference type="AlphaFoldDB" id="A0A2T7P885"/>
<feature type="transmembrane region" description="Helical" evidence="1">
    <location>
        <begin position="276"/>
        <end position="298"/>
    </location>
</feature>
<evidence type="ECO:0000313" key="3">
    <source>
        <dbReference type="EMBL" id="PVD29628.1"/>
    </source>
</evidence>
<reference evidence="3 4" key="1">
    <citation type="submission" date="2018-04" db="EMBL/GenBank/DDBJ databases">
        <title>The genome of golden apple snail Pomacea canaliculata provides insight into stress tolerance and invasive adaptation.</title>
        <authorList>
            <person name="Liu C."/>
            <person name="Liu B."/>
            <person name="Ren Y."/>
            <person name="Zhang Y."/>
            <person name="Wang H."/>
            <person name="Li S."/>
            <person name="Jiang F."/>
            <person name="Yin L."/>
            <person name="Zhang G."/>
            <person name="Qian W."/>
            <person name="Fan W."/>
        </authorList>
    </citation>
    <scope>NUCLEOTIDE SEQUENCE [LARGE SCALE GENOMIC DNA]</scope>
    <source>
        <strain evidence="3">SZHN2017</strain>
        <tissue evidence="3">Muscle</tissue>
    </source>
</reference>
<feature type="transmembrane region" description="Helical" evidence="1">
    <location>
        <begin position="345"/>
        <end position="364"/>
    </location>
</feature>
<dbReference type="OrthoDB" id="2149840at2759"/>
<comment type="caution">
    <text evidence="3">The sequence shown here is derived from an EMBL/GenBank/DDBJ whole genome shotgun (WGS) entry which is preliminary data.</text>
</comment>
<evidence type="ECO:0000256" key="1">
    <source>
        <dbReference type="SAM" id="Phobius"/>
    </source>
</evidence>
<dbReference type="EMBL" id="PZQS01000005">
    <property type="protein sequence ID" value="PVD29628.1"/>
    <property type="molecule type" value="Genomic_DNA"/>
</dbReference>
<sequence length="658" mass="75003">MAASCLRSTDNGKEQGECWLLGFGLHFLPTPLKLACDQDADVDPRSDNSSRWAFIEYHRLHHWEDRPPLGHDVAWLTLNVSTDFGLQIWARSHQCWKCPLVYVTEVNGRNTTTILVNTTATTDIKFAREHKEHSMAFSEDICSFTIKFREHGDYWLFMDYSTAMQQESCVLLLANDPMPSEMPILYTALGLLGLAAFCSFSIKLYSCFNSRFFHKGADISNPRDLTDSTNTIVSTSIAETNVDKQNEGNANIENGGIAPSATSPTKKKARLRSLDTFRGISLVVMIFVNYGGGGYWFFEHPPWDGLTVADLVFPWFIFIMGTSMTFSFRGMYRRQMTSQEILTKVLVRAIKLFALGIILNSAWGPVDLQKLRIPGVLQRFALTYLVISVVYFFFYRKQDSHQDRKWAFIRDVVLYLPEWIIHLLFLALFLALTYALPVPGCPTGYTGPGGLSEDSRYENCTGGAAGYIDVMVLGKHHIYQYPTPSELYQTKMPYDPEGILGTLTSIFLCQLGVQSGRILSIFQEHRSRIIRWLIWGAVAGAIAAILCKGSQYDGWIPLNKNLWSVSFILTMACFAFFLLAVLYVIIDVLDWWGGQPFIYPGMNSIVIYFCHDIFWRVLPINWDLEPLHWKLLLQDVWGATFWILVAYILYRKHIFVAL</sequence>
<keyword evidence="1" id="KW-0812">Transmembrane</keyword>
<feature type="transmembrane region" description="Helical" evidence="1">
    <location>
        <begin position="563"/>
        <end position="585"/>
    </location>
</feature>
<feature type="transmembrane region" description="Helical" evidence="1">
    <location>
        <begin position="597"/>
        <end position="615"/>
    </location>
</feature>